<dbReference type="Proteomes" id="UP001199319">
    <property type="component" value="Unassembled WGS sequence"/>
</dbReference>
<dbReference type="PANTHER" id="PTHR43792:SF1">
    <property type="entry name" value="N-ACETYLTRANSFERASE DOMAIN-CONTAINING PROTEIN"/>
    <property type="match status" value="1"/>
</dbReference>
<feature type="domain" description="N-acetyltransferase" evidence="1">
    <location>
        <begin position="8"/>
        <end position="152"/>
    </location>
</feature>
<dbReference type="PANTHER" id="PTHR43792">
    <property type="entry name" value="GNAT FAMILY, PUTATIVE (AFU_ORTHOLOGUE AFUA_3G00765)-RELATED-RELATED"/>
    <property type="match status" value="1"/>
</dbReference>
<accession>A0AAE3DEH0</accession>
<dbReference type="PROSITE" id="PS51186">
    <property type="entry name" value="GNAT"/>
    <property type="match status" value="1"/>
</dbReference>
<reference evidence="2" key="1">
    <citation type="submission" date="2021-10" db="EMBL/GenBank/DDBJ databases">
        <title>Anaerobic single-cell dispensing facilitates the cultivation of human gut bacteria.</title>
        <authorList>
            <person name="Afrizal A."/>
        </authorList>
    </citation>
    <scope>NUCLEOTIDE SEQUENCE</scope>
    <source>
        <strain evidence="2">CLA-AA-H272</strain>
    </source>
</reference>
<keyword evidence="3" id="KW-1185">Reference proteome</keyword>
<name>A0AAE3DEH0_9FIRM</name>
<organism evidence="2 3">
    <name type="scientific">Brotocaccenecus cirricatena</name>
    <dbReference type="NCBI Taxonomy" id="3064195"/>
    <lineage>
        <taxon>Bacteria</taxon>
        <taxon>Bacillati</taxon>
        <taxon>Bacillota</taxon>
        <taxon>Clostridia</taxon>
        <taxon>Eubacteriales</taxon>
        <taxon>Oscillospiraceae</taxon>
        <taxon>Brotocaccenecus</taxon>
    </lineage>
</organism>
<dbReference type="GO" id="GO:0016747">
    <property type="term" value="F:acyltransferase activity, transferring groups other than amino-acyl groups"/>
    <property type="evidence" value="ECO:0007669"/>
    <property type="project" value="InterPro"/>
</dbReference>
<evidence type="ECO:0000313" key="3">
    <source>
        <dbReference type="Proteomes" id="UP001199319"/>
    </source>
</evidence>
<dbReference type="Pfam" id="PF13302">
    <property type="entry name" value="Acetyltransf_3"/>
    <property type="match status" value="1"/>
</dbReference>
<dbReference type="EMBL" id="JAJEPW010000020">
    <property type="protein sequence ID" value="MCC2129485.1"/>
    <property type="molecule type" value="Genomic_DNA"/>
</dbReference>
<protein>
    <submittedName>
        <fullName evidence="2">GNAT family N-acetyltransferase</fullName>
    </submittedName>
</protein>
<proteinExistence type="predicted"/>
<dbReference type="InterPro" id="IPR016181">
    <property type="entry name" value="Acyl_CoA_acyltransferase"/>
</dbReference>
<dbReference type="AlphaFoldDB" id="A0AAE3DEH0"/>
<evidence type="ECO:0000259" key="1">
    <source>
        <dbReference type="PROSITE" id="PS51186"/>
    </source>
</evidence>
<sequence>MERKSAGLRARRMTEADLEPLHRLLSDPEVMRYLEPPFSREQTRAFLERAGLTPEPLILAVDDGGFAGYVIWHPYDDVSMELGWVLDRSRWGRGYSGELTRLLTDRARRQGRGVVIECVPEQTVTRHIAEKSGFRFCGMAEGCCVYRRQPDEKEPL</sequence>
<dbReference type="SUPFAM" id="SSF55729">
    <property type="entry name" value="Acyl-CoA N-acyltransferases (Nat)"/>
    <property type="match status" value="1"/>
</dbReference>
<gene>
    <name evidence="2" type="ORF">LKD37_08160</name>
</gene>
<comment type="caution">
    <text evidence="2">The sequence shown here is derived from an EMBL/GenBank/DDBJ whole genome shotgun (WGS) entry which is preliminary data.</text>
</comment>
<dbReference type="RefSeq" id="WP_302928765.1">
    <property type="nucleotide sequence ID" value="NZ_JAJEPW010000020.1"/>
</dbReference>
<dbReference type="InterPro" id="IPR000182">
    <property type="entry name" value="GNAT_dom"/>
</dbReference>
<dbReference type="InterPro" id="IPR051531">
    <property type="entry name" value="N-acetyltransferase"/>
</dbReference>
<dbReference type="Gene3D" id="3.40.630.30">
    <property type="match status" value="1"/>
</dbReference>
<evidence type="ECO:0000313" key="2">
    <source>
        <dbReference type="EMBL" id="MCC2129485.1"/>
    </source>
</evidence>